<dbReference type="PANTHER" id="PTHR12215:SF10">
    <property type="entry name" value="L-AMINOADIPATE-SEMIALDEHYDE DEHYDROGENASE-PHOSPHOPANTETHEINYL TRANSFERASE"/>
    <property type="match status" value="1"/>
</dbReference>
<evidence type="ECO:0000313" key="3">
    <source>
        <dbReference type="EMBL" id="TFK99884.1"/>
    </source>
</evidence>
<accession>A0A5C3QCT3</accession>
<dbReference type="AlphaFoldDB" id="A0A5C3QCT3"/>
<dbReference type="PANTHER" id="PTHR12215">
    <property type="entry name" value="PHOSPHOPANTETHEINE TRANSFERASE"/>
    <property type="match status" value="1"/>
</dbReference>
<dbReference type="EMBL" id="ML178831">
    <property type="protein sequence ID" value="TFK99884.1"/>
    <property type="molecule type" value="Genomic_DNA"/>
</dbReference>
<dbReference type="SUPFAM" id="SSF56214">
    <property type="entry name" value="4'-phosphopantetheinyl transferase"/>
    <property type="match status" value="1"/>
</dbReference>
<dbReference type="Gene3D" id="3.90.470.20">
    <property type="entry name" value="4'-phosphopantetheinyl transferase domain"/>
    <property type="match status" value="1"/>
</dbReference>
<dbReference type="EC" id="2.7.8.7" evidence="1"/>
<dbReference type="GO" id="GO:0000287">
    <property type="term" value="F:magnesium ion binding"/>
    <property type="evidence" value="ECO:0007669"/>
    <property type="project" value="InterPro"/>
</dbReference>
<dbReference type="STRING" id="1884261.A0A5C3QCT3"/>
<sequence length="286" mass="32810">MPGDCPILVWMLALNRDYVQEEYDACYKVVQECDRHAAIKYNPQDPDTLRQIMTQLLPLLMMRHRRIPRAKWEDHVSPNGKHWIQQSPDDMPPDKFLHSMIGYHLNFENSLCGMAMTQGTQRRVINIGLGIKQLVTEPRGATVAAYLDSLSHKLTKREITMMSPDLGDEVSLRRLCIVLALKQAYIKAIGQPVGFDWSRLEFDVPGEKAQGDGHPLQGWEFRIFKATLGVVRGDVLVEEQYQCVTAFFRGTKESTFIWHNTAKELEAWVQFINIDQMVKVLPKLTA</sequence>
<protein>
    <recommendedName>
        <fullName evidence="1">holo-[acyl-carrier-protein] synthase</fullName>
        <ecNumber evidence="1">2.7.8.7</ecNumber>
    </recommendedName>
</protein>
<evidence type="ECO:0000313" key="4">
    <source>
        <dbReference type="Proteomes" id="UP000305067"/>
    </source>
</evidence>
<proteinExistence type="predicted"/>
<organism evidence="3 4">
    <name type="scientific">Pterulicium gracile</name>
    <dbReference type="NCBI Taxonomy" id="1884261"/>
    <lineage>
        <taxon>Eukaryota</taxon>
        <taxon>Fungi</taxon>
        <taxon>Dikarya</taxon>
        <taxon>Basidiomycota</taxon>
        <taxon>Agaricomycotina</taxon>
        <taxon>Agaricomycetes</taxon>
        <taxon>Agaricomycetidae</taxon>
        <taxon>Agaricales</taxon>
        <taxon>Pleurotineae</taxon>
        <taxon>Pterulaceae</taxon>
        <taxon>Pterulicium</taxon>
    </lineage>
</organism>
<keyword evidence="2" id="KW-0808">Transferase</keyword>
<reference evidence="3 4" key="1">
    <citation type="journal article" date="2019" name="Nat. Ecol. Evol.">
        <title>Megaphylogeny resolves global patterns of mushroom evolution.</title>
        <authorList>
            <person name="Varga T."/>
            <person name="Krizsan K."/>
            <person name="Foldi C."/>
            <person name="Dima B."/>
            <person name="Sanchez-Garcia M."/>
            <person name="Sanchez-Ramirez S."/>
            <person name="Szollosi G.J."/>
            <person name="Szarkandi J.G."/>
            <person name="Papp V."/>
            <person name="Albert L."/>
            <person name="Andreopoulos W."/>
            <person name="Angelini C."/>
            <person name="Antonin V."/>
            <person name="Barry K.W."/>
            <person name="Bougher N.L."/>
            <person name="Buchanan P."/>
            <person name="Buyck B."/>
            <person name="Bense V."/>
            <person name="Catcheside P."/>
            <person name="Chovatia M."/>
            <person name="Cooper J."/>
            <person name="Damon W."/>
            <person name="Desjardin D."/>
            <person name="Finy P."/>
            <person name="Geml J."/>
            <person name="Haridas S."/>
            <person name="Hughes K."/>
            <person name="Justo A."/>
            <person name="Karasinski D."/>
            <person name="Kautmanova I."/>
            <person name="Kiss B."/>
            <person name="Kocsube S."/>
            <person name="Kotiranta H."/>
            <person name="LaButti K.M."/>
            <person name="Lechner B.E."/>
            <person name="Liimatainen K."/>
            <person name="Lipzen A."/>
            <person name="Lukacs Z."/>
            <person name="Mihaltcheva S."/>
            <person name="Morgado L.N."/>
            <person name="Niskanen T."/>
            <person name="Noordeloos M.E."/>
            <person name="Ohm R.A."/>
            <person name="Ortiz-Santana B."/>
            <person name="Ovrebo C."/>
            <person name="Racz N."/>
            <person name="Riley R."/>
            <person name="Savchenko A."/>
            <person name="Shiryaev A."/>
            <person name="Soop K."/>
            <person name="Spirin V."/>
            <person name="Szebenyi C."/>
            <person name="Tomsovsky M."/>
            <person name="Tulloss R.E."/>
            <person name="Uehling J."/>
            <person name="Grigoriev I.V."/>
            <person name="Vagvolgyi C."/>
            <person name="Papp T."/>
            <person name="Martin F.M."/>
            <person name="Miettinen O."/>
            <person name="Hibbett D.S."/>
            <person name="Nagy L.G."/>
        </authorList>
    </citation>
    <scope>NUCLEOTIDE SEQUENCE [LARGE SCALE GENOMIC DNA]</scope>
    <source>
        <strain evidence="3 4">CBS 309.79</strain>
    </source>
</reference>
<gene>
    <name evidence="3" type="ORF">BDV98DRAFT_126141</name>
</gene>
<evidence type="ECO:0000256" key="2">
    <source>
        <dbReference type="ARBA" id="ARBA00022679"/>
    </source>
</evidence>
<keyword evidence="4" id="KW-1185">Reference proteome</keyword>
<dbReference type="InterPro" id="IPR050559">
    <property type="entry name" value="P-Pant_transferase_sf"/>
</dbReference>
<dbReference type="Proteomes" id="UP000305067">
    <property type="component" value="Unassembled WGS sequence"/>
</dbReference>
<dbReference type="GO" id="GO:0019878">
    <property type="term" value="P:lysine biosynthetic process via aminoadipic acid"/>
    <property type="evidence" value="ECO:0007669"/>
    <property type="project" value="TreeGrafter"/>
</dbReference>
<name>A0A5C3QCT3_9AGAR</name>
<dbReference type="GO" id="GO:0008897">
    <property type="term" value="F:holo-[acyl-carrier-protein] synthase activity"/>
    <property type="evidence" value="ECO:0007669"/>
    <property type="project" value="UniProtKB-EC"/>
</dbReference>
<dbReference type="GO" id="GO:0005829">
    <property type="term" value="C:cytosol"/>
    <property type="evidence" value="ECO:0007669"/>
    <property type="project" value="TreeGrafter"/>
</dbReference>
<dbReference type="InterPro" id="IPR037143">
    <property type="entry name" value="4-PPantetheinyl_Trfase_dom_sf"/>
</dbReference>
<dbReference type="OrthoDB" id="26719at2759"/>
<evidence type="ECO:0000256" key="1">
    <source>
        <dbReference type="ARBA" id="ARBA00013172"/>
    </source>
</evidence>